<dbReference type="PROSITE" id="PS00028">
    <property type="entry name" value="ZINC_FINGER_C2H2_1"/>
    <property type="match status" value="3"/>
</dbReference>
<evidence type="ECO:0000256" key="7">
    <source>
        <dbReference type="ARBA" id="ARBA00022833"/>
    </source>
</evidence>
<dbReference type="Pfam" id="PF00096">
    <property type="entry name" value="zf-C2H2"/>
    <property type="match status" value="2"/>
</dbReference>
<keyword evidence="18" id="KW-1185">Reference proteome</keyword>
<dbReference type="InterPro" id="IPR051095">
    <property type="entry name" value="Dros_DevTransReg"/>
</dbReference>
<reference evidence="19" key="1">
    <citation type="submission" date="2025-08" db="UniProtKB">
        <authorList>
            <consortium name="RefSeq"/>
        </authorList>
    </citation>
    <scope>IDENTIFICATION</scope>
    <source>
        <tissue evidence="19">Total insect</tissue>
    </source>
</reference>
<protein>
    <submittedName>
        <fullName evidence="19">Protein tramtrack, beta isoform-like isoform X1</fullName>
    </submittedName>
</protein>
<dbReference type="SUPFAM" id="SSF54695">
    <property type="entry name" value="POZ domain"/>
    <property type="match status" value="1"/>
</dbReference>
<feature type="compositionally biased region" description="Acidic residues" evidence="15">
    <location>
        <begin position="328"/>
        <end position="341"/>
    </location>
</feature>
<dbReference type="Proteomes" id="UP000515158">
    <property type="component" value="Unplaced"/>
</dbReference>
<dbReference type="InterPro" id="IPR000210">
    <property type="entry name" value="BTB/POZ_dom"/>
</dbReference>
<dbReference type="GO" id="GO:0005634">
    <property type="term" value="C:nucleus"/>
    <property type="evidence" value="ECO:0007669"/>
    <property type="project" value="UniProtKB-SubCell"/>
</dbReference>
<evidence type="ECO:0000256" key="9">
    <source>
        <dbReference type="ARBA" id="ARBA00023015"/>
    </source>
</evidence>
<name>A0A6P8XTH6_THRPL</name>
<dbReference type="GeneID" id="117639016"/>
<feature type="compositionally biased region" description="Polar residues" evidence="15">
    <location>
        <begin position="255"/>
        <end position="285"/>
    </location>
</feature>
<dbReference type="AlphaFoldDB" id="A0A6P8XTH6"/>
<gene>
    <name evidence="19" type="primary">LOC117639016</name>
</gene>
<organism evidence="19">
    <name type="scientific">Thrips palmi</name>
    <name type="common">Melon thrips</name>
    <dbReference type="NCBI Taxonomy" id="161013"/>
    <lineage>
        <taxon>Eukaryota</taxon>
        <taxon>Metazoa</taxon>
        <taxon>Ecdysozoa</taxon>
        <taxon>Arthropoda</taxon>
        <taxon>Hexapoda</taxon>
        <taxon>Insecta</taxon>
        <taxon>Pterygota</taxon>
        <taxon>Neoptera</taxon>
        <taxon>Paraneoptera</taxon>
        <taxon>Thysanoptera</taxon>
        <taxon>Terebrantia</taxon>
        <taxon>Thripoidea</taxon>
        <taxon>Thripidae</taxon>
        <taxon>Thrips</taxon>
    </lineage>
</organism>
<feature type="domain" description="C2H2-type" evidence="17">
    <location>
        <begin position="393"/>
        <end position="420"/>
    </location>
</feature>
<keyword evidence="5 14" id="KW-0863">Zinc-finger</keyword>
<dbReference type="InterPro" id="IPR013087">
    <property type="entry name" value="Znf_C2H2_type"/>
</dbReference>
<keyword evidence="10" id="KW-0238">DNA-binding</keyword>
<keyword evidence="12" id="KW-0539">Nucleus</keyword>
<evidence type="ECO:0000256" key="12">
    <source>
        <dbReference type="ARBA" id="ARBA00023242"/>
    </source>
</evidence>
<feature type="domain" description="C2H2-type" evidence="17">
    <location>
        <begin position="451"/>
        <end position="480"/>
    </location>
</feature>
<evidence type="ECO:0000256" key="15">
    <source>
        <dbReference type="SAM" id="MobiDB-lite"/>
    </source>
</evidence>
<dbReference type="PANTHER" id="PTHR23110:SF111">
    <property type="entry name" value="LONGITUDINALS LACKING PROTEIN, ISOFORMS F_I_K_T"/>
    <property type="match status" value="1"/>
</dbReference>
<feature type="compositionally biased region" description="Polar residues" evidence="15">
    <location>
        <begin position="294"/>
        <end position="314"/>
    </location>
</feature>
<dbReference type="CDD" id="cd18315">
    <property type="entry name" value="BTB_POZ_BAB-like"/>
    <property type="match status" value="1"/>
</dbReference>
<feature type="region of interest" description="Disordered" evidence="15">
    <location>
        <begin position="363"/>
        <end position="387"/>
    </location>
</feature>
<dbReference type="PROSITE" id="PS50097">
    <property type="entry name" value="BTB"/>
    <property type="match status" value="1"/>
</dbReference>
<proteinExistence type="predicted"/>
<dbReference type="Pfam" id="PF00651">
    <property type="entry name" value="BTB"/>
    <property type="match status" value="1"/>
</dbReference>
<dbReference type="InterPro" id="IPR000637">
    <property type="entry name" value="HMGI/Y_DNA-bd_CS"/>
</dbReference>
<dbReference type="Gene3D" id="3.30.160.60">
    <property type="entry name" value="Classic Zinc Finger"/>
    <property type="match status" value="2"/>
</dbReference>
<evidence type="ECO:0000313" key="18">
    <source>
        <dbReference type="Proteomes" id="UP000515158"/>
    </source>
</evidence>
<keyword evidence="4" id="KW-0677">Repeat</keyword>
<dbReference type="SMART" id="SM00225">
    <property type="entry name" value="BTB"/>
    <property type="match status" value="1"/>
</dbReference>
<dbReference type="PROSITE" id="PS50157">
    <property type="entry name" value="ZINC_FINGER_C2H2_2"/>
    <property type="match status" value="3"/>
</dbReference>
<evidence type="ECO:0000313" key="19">
    <source>
        <dbReference type="RefSeq" id="XP_034230208.1"/>
    </source>
</evidence>
<dbReference type="OrthoDB" id="10261408at2759"/>
<dbReference type="GO" id="GO:0008270">
    <property type="term" value="F:zinc ion binding"/>
    <property type="evidence" value="ECO:0007669"/>
    <property type="project" value="UniProtKB-KW"/>
</dbReference>
<keyword evidence="8" id="KW-0524">Neurogenesis</keyword>
<keyword evidence="7" id="KW-0862">Zinc</keyword>
<evidence type="ECO:0000256" key="4">
    <source>
        <dbReference type="ARBA" id="ARBA00022737"/>
    </source>
</evidence>
<sequence length="586" mass="64601">MSNGKVRLRAHVITSTSKIKMGTSDKKAFHLRWDNHMESMRSLFERSYYDQAFTDVTISCPDGKLQAHKLILSACSPYFESVFKDNPCKHPVLIFREIKQREMSTLLEYMYRGEVDVLDSELQPLIQVATDLQIRGLAYGCQTETTVASGKGPLAKPKASVIDTIQRSATTSNVTRIAAPKSRFSAPPKAVPEDVATAAVVHEPTQAEFDASHSSRTGQKRSLPHPTESPPKAKVAHKAGGPSPISQPHIMNGSPEHSVQQPSVIASRSPSTNGIDLSIPLTNGNGAHERSQDRPYQNGTAKLYNESSVISTQGKVHEVDSNSSGENQESEEEDLNQDENSGELVIREEDEGEEEGLGYLCESSFTEGETPNGVIQKEMNGDAPSDAKVSPSTVCPFCFMDLKSSDLLRAHVQMHTATNPRPHQCDVCQLSFGRSSHLERHKRTHTGERPFQCPIVTCGKRFARQDKVKQHVTRHHNSNIQGPLQRAPRMPKSLVSSLAGKRPRGRPRKYADSYPDPYPEAFMMGHPMSDDGGLDSLPRNSIAAADMLLQLSSKVTHHQPSDFLSKENHVVESVVTQLAEPINAHQ</sequence>
<evidence type="ECO:0000256" key="2">
    <source>
        <dbReference type="ARBA" id="ARBA00022473"/>
    </source>
</evidence>
<dbReference type="Gene3D" id="3.30.710.10">
    <property type="entry name" value="Potassium Channel Kv1.1, Chain A"/>
    <property type="match status" value="1"/>
</dbReference>
<evidence type="ECO:0000256" key="5">
    <source>
        <dbReference type="ARBA" id="ARBA00022771"/>
    </source>
</evidence>
<keyword evidence="6" id="KW-0221">Differentiation</keyword>
<evidence type="ECO:0000256" key="3">
    <source>
        <dbReference type="ARBA" id="ARBA00022723"/>
    </source>
</evidence>
<evidence type="ECO:0000259" key="17">
    <source>
        <dbReference type="PROSITE" id="PS50157"/>
    </source>
</evidence>
<evidence type="ECO:0000259" key="16">
    <source>
        <dbReference type="PROSITE" id="PS50097"/>
    </source>
</evidence>
<feature type="domain" description="BTB" evidence="16">
    <location>
        <begin position="54"/>
        <end position="119"/>
    </location>
</feature>
<dbReference type="GO" id="GO:0035167">
    <property type="term" value="P:larval lymph gland hemopoiesis"/>
    <property type="evidence" value="ECO:0007669"/>
    <property type="project" value="UniProtKB-ARBA"/>
</dbReference>
<dbReference type="PROSITE" id="PS00354">
    <property type="entry name" value="HMGI_Y"/>
    <property type="match status" value="1"/>
</dbReference>
<dbReference type="RefSeq" id="XP_034230208.1">
    <property type="nucleotide sequence ID" value="XM_034374317.1"/>
</dbReference>
<dbReference type="GO" id="GO:0045476">
    <property type="term" value="P:nurse cell apoptotic process"/>
    <property type="evidence" value="ECO:0007669"/>
    <property type="project" value="UniProtKB-ARBA"/>
</dbReference>
<dbReference type="FunFam" id="3.30.160.60:FF:000064">
    <property type="entry name" value="Early growth response protein 3"/>
    <property type="match status" value="1"/>
</dbReference>
<dbReference type="GO" id="GO:0007526">
    <property type="term" value="P:larval somatic muscle development"/>
    <property type="evidence" value="ECO:0007669"/>
    <property type="project" value="UniProtKB-ARBA"/>
</dbReference>
<evidence type="ECO:0000256" key="6">
    <source>
        <dbReference type="ARBA" id="ARBA00022782"/>
    </source>
</evidence>
<feature type="domain" description="C2H2-type" evidence="17">
    <location>
        <begin position="423"/>
        <end position="450"/>
    </location>
</feature>
<dbReference type="InterPro" id="IPR011333">
    <property type="entry name" value="SKP1/BTB/POZ_sf"/>
</dbReference>
<evidence type="ECO:0000256" key="13">
    <source>
        <dbReference type="ARBA" id="ARBA00037382"/>
    </source>
</evidence>
<dbReference type="GO" id="GO:0003677">
    <property type="term" value="F:DNA binding"/>
    <property type="evidence" value="ECO:0007669"/>
    <property type="project" value="UniProtKB-KW"/>
</dbReference>
<dbReference type="SMART" id="SM00355">
    <property type="entry name" value="ZnF_C2H2"/>
    <property type="match status" value="3"/>
</dbReference>
<feature type="region of interest" description="Disordered" evidence="15">
    <location>
        <begin position="206"/>
        <end position="342"/>
    </location>
</feature>
<evidence type="ECO:0000256" key="11">
    <source>
        <dbReference type="ARBA" id="ARBA00023163"/>
    </source>
</evidence>
<evidence type="ECO:0000256" key="10">
    <source>
        <dbReference type="ARBA" id="ARBA00023125"/>
    </source>
</evidence>
<dbReference type="GO" id="GO:0045467">
    <property type="term" value="P:R7 cell development"/>
    <property type="evidence" value="ECO:0007669"/>
    <property type="project" value="UniProtKB-ARBA"/>
</dbReference>
<keyword evidence="2" id="KW-0217">Developmental protein</keyword>
<comment type="function">
    <text evidence="13">Putative transcription factor required for axon growth and guidance in the central and peripheral nervous systems. Repels CNS axons away from the midline by promoting the expression of the midline repellent sli and its receptor robo.</text>
</comment>
<feature type="region of interest" description="Disordered" evidence="15">
    <location>
        <begin position="472"/>
        <end position="491"/>
    </location>
</feature>
<evidence type="ECO:0000256" key="1">
    <source>
        <dbReference type="ARBA" id="ARBA00004123"/>
    </source>
</evidence>
<keyword evidence="11" id="KW-0804">Transcription</keyword>
<dbReference type="InterPro" id="IPR036236">
    <property type="entry name" value="Znf_C2H2_sf"/>
</dbReference>
<dbReference type="GO" id="GO:0007464">
    <property type="term" value="P:R3/R4 cell fate commitment"/>
    <property type="evidence" value="ECO:0007669"/>
    <property type="project" value="UniProtKB-ARBA"/>
</dbReference>
<dbReference type="GO" id="GO:0016199">
    <property type="term" value="P:axon midline choice point recognition"/>
    <property type="evidence" value="ECO:0007669"/>
    <property type="project" value="UniProtKB-ARBA"/>
</dbReference>
<evidence type="ECO:0000256" key="8">
    <source>
        <dbReference type="ARBA" id="ARBA00022902"/>
    </source>
</evidence>
<dbReference type="PANTHER" id="PTHR23110">
    <property type="entry name" value="BTB DOMAIN TRANSCRIPTION FACTOR"/>
    <property type="match status" value="1"/>
</dbReference>
<dbReference type="KEGG" id="tpal:117639016"/>
<evidence type="ECO:0000256" key="14">
    <source>
        <dbReference type="PROSITE-ProRule" id="PRU00042"/>
    </source>
</evidence>
<dbReference type="GO" id="GO:0008406">
    <property type="term" value="P:gonad development"/>
    <property type="evidence" value="ECO:0007669"/>
    <property type="project" value="UniProtKB-ARBA"/>
</dbReference>
<dbReference type="GO" id="GO:0048813">
    <property type="term" value="P:dendrite morphogenesis"/>
    <property type="evidence" value="ECO:0007669"/>
    <property type="project" value="UniProtKB-ARBA"/>
</dbReference>
<keyword evidence="9" id="KW-0805">Transcription regulation</keyword>
<dbReference type="InParanoid" id="A0A6P8XTH6"/>
<dbReference type="GO" id="GO:0006357">
    <property type="term" value="P:regulation of transcription by RNA polymerase II"/>
    <property type="evidence" value="ECO:0007669"/>
    <property type="project" value="TreeGrafter"/>
</dbReference>
<dbReference type="SUPFAM" id="SSF57667">
    <property type="entry name" value="beta-beta-alpha zinc fingers"/>
    <property type="match status" value="1"/>
</dbReference>
<comment type="subcellular location">
    <subcellularLocation>
        <location evidence="1">Nucleus</location>
    </subcellularLocation>
</comment>
<keyword evidence="3" id="KW-0479">Metal-binding</keyword>
<accession>A0A6P8XTH6</accession>